<evidence type="ECO:0000256" key="1">
    <source>
        <dbReference type="ARBA" id="ARBA00009084"/>
    </source>
</evidence>
<evidence type="ECO:0000313" key="7">
    <source>
        <dbReference type="Proteomes" id="UP000733744"/>
    </source>
</evidence>
<keyword evidence="3" id="KW-0963">Cytoplasm</keyword>
<dbReference type="HAMAP" id="MF_00743">
    <property type="entry name" value="FumaraseC"/>
    <property type="match status" value="1"/>
</dbReference>
<comment type="similarity">
    <text evidence="1 3">Belongs to the class-II fumarase/aspartase family. Fumarase subfamily.</text>
</comment>
<comment type="function">
    <text evidence="3">Involved in the TCA cycle. Catalyzes the stereospecific interconversion of fumarate to L-malate.</text>
</comment>
<dbReference type="RefSeq" id="WP_143733260.1">
    <property type="nucleotide sequence ID" value="NZ_RYFG02000118.1"/>
</dbReference>
<dbReference type="Gene3D" id="1.10.275.10">
    <property type="entry name" value="Fumarase/aspartase (N-terminal domain)"/>
    <property type="match status" value="1"/>
</dbReference>
<feature type="binding site" evidence="3">
    <location>
        <position position="191"/>
    </location>
    <ligand>
        <name>substrate</name>
    </ligand>
</feature>
<name>A0ABY3C5S0_9GAMM</name>
<comment type="miscellaneous">
    <text evidence="3">There are 2 substrate-binding sites: the catalytic A site, and the non-catalytic B site that may play a role in the transfer of substrate or product between the active site and the solvent. Alternatively, the B site may bind allosteric effectors.</text>
</comment>
<feature type="binding site" evidence="3">
    <location>
        <begin position="328"/>
        <end position="330"/>
    </location>
    <ligand>
        <name>substrate</name>
    </ligand>
</feature>
<evidence type="ECO:0000313" key="6">
    <source>
        <dbReference type="EMBL" id="TRW90335.1"/>
    </source>
</evidence>
<evidence type="ECO:0000259" key="4">
    <source>
        <dbReference type="Pfam" id="PF00206"/>
    </source>
</evidence>
<dbReference type="PRINTS" id="PR00145">
    <property type="entry name" value="ARGSUCLYASE"/>
</dbReference>
<dbReference type="PANTHER" id="PTHR11444">
    <property type="entry name" value="ASPARTATEAMMONIA/ARGININOSUCCINATE/ADENYLOSUCCINATE LYASE"/>
    <property type="match status" value="1"/>
</dbReference>
<comment type="pathway">
    <text evidence="3">Carbohydrate metabolism; tricarboxylic acid cycle; (S)-malate from fumarate: step 1/1.</text>
</comment>
<feature type="binding site" evidence="3">
    <location>
        <begin position="102"/>
        <end position="104"/>
    </location>
    <ligand>
        <name>substrate</name>
    </ligand>
</feature>
<organism evidence="6 7">
    <name type="scientific">Candidatus Methylobacter oryzae</name>
    <dbReference type="NCBI Taxonomy" id="2497749"/>
    <lineage>
        <taxon>Bacteria</taxon>
        <taxon>Pseudomonadati</taxon>
        <taxon>Pseudomonadota</taxon>
        <taxon>Gammaproteobacteria</taxon>
        <taxon>Methylococcales</taxon>
        <taxon>Methylococcaceae</taxon>
        <taxon>Methylobacter</taxon>
    </lineage>
</organism>
<evidence type="ECO:0000259" key="5">
    <source>
        <dbReference type="Pfam" id="PF10415"/>
    </source>
</evidence>
<feature type="binding site" evidence="3">
    <location>
        <position position="323"/>
    </location>
    <ligand>
        <name>substrate</name>
    </ligand>
</feature>
<dbReference type="SUPFAM" id="SSF48557">
    <property type="entry name" value="L-aspartase-like"/>
    <property type="match status" value="1"/>
</dbReference>
<keyword evidence="3" id="KW-0816">Tricarboxylic acid cycle</keyword>
<dbReference type="InterPro" id="IPR005677">
    <property type="entry name" value="Fum_hydII"/>
</dbReference>
<feature type="active site" evidence="3">
    <location>
        <position position="322"/>
    </location>
</feature>
<comment type="subcellular location">
    <subcellularLocation>
        <location evidence="3">Cytoplasm</location>
    </subcellularLocation>
</comment>
<dbReference type="Gene3D" id="1.20.200.10">
    <property type="entry name" value="Fumarase/aspartase (Central domain)"/>
    <property type="match status" value="1"/>
</dbReference>
<comment type="subunit">
    <text evidence="3">Homotetramer.</text>
</comment>
<feature type="domain" description="Fumarase C C-terminal" evidence="5">
    <location>
        <begin position="412"/>
        <end position="464"/>
    </location>
</feature>
<dbReference type="Gene3D" id="1.10.40.30">
    <property type="entry name" value="Fumarase/aspartase (C-terminal domain)"/>
    <property type="match status" value="1"/>
</dbReference>
<feature type="domain" description="Fumarate lyase N-terminal" evidence="4">
    <location>
        <begin position="16"/>
        <end position="346"/>
    </location>
</feature>
<dbReference type="InterPro" id="IPR008948">
    <property type="entry name" value="L-Aspartase-like"/>
</dbReference>
<feature type="binding site" evidence="3">
    <location>
        <begin position="143"/>
        <end position="145"/>
    </location>
    <ligand>
        <name>substrate</name>
    </ligand>
</feature>
<dbReference type="EMBL" id="RYFG02000118">
    <property type="protein sequence ID" value="TRW90335.1"/>
    <property type="molecule type" value="Genomic_DNA"/>
</dbReference>
<comment type="caution">
    <text evidence="6">The sequence shown here is derived from an EMBL/GenBank/DDBJ whole genome shotgun (WGS) entry which is preliminary data.</text>
</comment>
<dbReference type="PRINTS" id="PR00149">
    <property type="entry name" value="FUMRATELYASE"/>
</dbReference>
<reference evidence="6 7" key="1">
    <citation type="journal article" date="2019" name="Antonie Van Leeuwenhoek">
        <title>Description of 'Ca. Methylobacter oryzae' KRF1, a novel species from the environmentally important Methylobacter clade 2.</title>
        <authorList>
            <person name="Khatri K."/>
            <person name="Mohite J.A."/>
            <person name="Pandit P.S."/>
            <person name="Bahulikar R."/>
            <person name="Rahalkar M.C."/>
        </authorList>
    </citation>
    <scope>NUCLEOTIDE SEQUENCE [LARGE SCALE GENOMIC DNA]</scope>
    <source>
        <strain evidence="6 7">KRF1</strain>
    </source>
</reference>
<feature type="site" description="Important for catalytic activity" evidence="3">
    <location>
        <position position="335"/>
    </location>
</feature>
<dbReference type="PANTHER" id="PTHR11444:SF1">
    <property type="entry name" value="FUMARATE HYDRATASE, MITOCHONDRIAL"/>
    <property type="match status" value="1"/>
</dbReference>
<accession>A0ABY3C5S0</accession>
<dbReference type="EC" id="4.2.1.2" evidence="3"/>
<feature type="active site" description="Proton donor/acceptor" evidence="3">
    <location>
        <position position="192"/>
    </location>
</feature>
<dbReference type="InterPro" id="IPR000362">
    <property type="entry name" value="Fumarate_lyase_fam"/>
</dbReference>
<dbReference type="PROSITE" id="PS00163">
    <property type="entry name" value="FUMARATE_LYASES"/>
    <property type="match status" value="1"/>
</dbReference>
<evidence type="ECO:0000256" key="2">
    <source>
        <dbReference type="ARBA" id="ARBA00023239"/>
    </source>
</evidence>
<gene>
    <name evidence="3 6" type="primary">fumC</name>
    <name evidence="6" type="ORF">EKO24_019090</name>
</gene>
<dbReference type="NCBIfam" id="TIGR00979">
    <property type="entry name" value="fumC_II"/>
    <property type="match status" value="1"/>
</dbReference>
<dbReference type="GO" id="GO:0004333">
    <property type="term" value="F:fumarate hydratase activity"/>
    <property type="evidence" value="ECO:0007669"/>
    <property type="project" value="UniProtKB-EC"/>
</dbReference>
<sequence>MKKNTANTRTETDSFGPIEVPAGKYWGAQTQRSLLNFKIGDEKMPRPLIRALGIVKYCAALANIALDNIDPKLGNAIADASRDVIQGKFDDNFPLVVWQTGSGTQSNMNANEVIANLAIERLGGVIGSKTPVHPNDHCNRSQSSNDAFPTAMHIATVEQLHHALIPALRHLHRALADKAEAWSSIIKIGRTHLQDATPLTLGQEFSGYAAQVQLGIERIDDSLKRLYPLAQGGTAVGTGLNAKPGFGGKFAGEAAEFTGLPFVSAANKFEALAAHDALVEISGVLNTLAVGLNKIANDIRLMGSGPRCGIGELSLPENEPGSSIMPGKVNPTQCEAMTMVCAQVIGNHVTVTFAGAQGHLELNVFKPVIIYNLLQSIRLLADAVLSFTDHCVAGIEPNVERIAELVENSLMLVTVLAPRIGYDNAAKIAKLAFKNRSTLREEAVSGGFVTEQEFDSLVRPEAMTYAK</sequence>
<comment type="catalytic activity">
    <reaction evidence="3">
        <text>(S)-malate = fumarate + H2O</text>
        <dbReference type="Rhea" id="RHEA:12460"/>
        <dbReference type="ChEBI" id="CHEBI:15377"/>
        <dbReference type="ChEBI" id="CHEBI:15589"/>
        <dbReference type="ChEBI" id="CHEBI:29806"/>
        <dbReference type="EC" id="4.2.1.2"/>
    </reaction>
</comment>
<keyword evidence="2 3" id="KW-0456">Lyase</keyword>
<dbReference type="InterPro" id="IPR018951">
    <property type="entry name" value="Fumarase_C_C"/>
</dbReference>
<proteinExistence type="inferred from homology"/>
<protein>
    <recommendedName>
        <fullName evidence="3">Fumarate hydratase class II</fullName>
        <shortName evidence="3">Fumarase C</shortName>
        <ecNumber evidence="3">4.2.1.2</ecNumber>
    </recommendedName>
    <alternativeName>
        <fullName evidence="3">Aerobic fumarase</fullName>
    </alternativeName>
    <alternativeName>
        <fullName evidence="3">Iron-independent fumarase</fullName>
    </alternativeName>
</protein>
<evidence type="ECO:0000256" key="3">
    <source>
        <dbReference type="HAMAP-Rule" id="MF_00743"/>
    </source>
</evidence>
<dbReference type="Pfam" id="PF00206">
    <property type="entry name" value="Lyase_1"/>
    <property type="match status" value="1"/>
</dbReference>
<dbReference type="InterPro" id="IPR022761">
    <property type="entry name" value="Fumarate_lyase_N"/>
</dbReference>
<feature type="binding site" description="in site B" evidence="3">
    <location>
        <begin position="133"/>
        <end position="136"/>
    </location>
    <ligand>
        <name>substrate</name>
    </ligand>
</feature>
<dbReference type="NCBIfam" id="NF008909">
    <property type="entry name" value="PRK12273.1"/>
    <property type="match status" value="1"/>
</dbReference>
<keyword evidence="7" id="KW-1185">Reference proteome</keyword>
<dbReference type="Pfam" id="PF10415">
    <property type="entry name" value="FumaraseC_C"/>
    <property type="match status" value="1"/>
</dbReference>
<dbReference type="Proteomes" id="UP000733744">
    <property type="component" value="Unassembled WGS sequence"/>
</dbReference>
<dbReference type="CDD" id="cd01362">
    <property type="entry name" value="Fumarase_classII"/>
    <property type="match status" value="1"/>
</dbReference>
<dbReference type="InterPro" id="IPR020557">
    <property type="entry name" value="Fumarate_lyase_CS"/>
</dbReference>
<dbReference type="InterPro" id="IPR024083">
    <property type="entry name" value="Fumarase/histidase_N"/>
</dbReference>